<evidence type="ECO:0000256" key="1">
    <source>
        <dbReference type="SAM" id="MobiDB-lite"/>
    </source>
</evidence>
<protein>
    <submittedName>
        <fullName evidence="2">Uncharacterized protein</fullName>
    </submittedName>
</protein>
<gene>
    <name evidence="2" type="ORF">FSAL1345_LOCUS956</name>
</gene>
<name>A0A7S3IAM1_9CILI</name>
<organism evidence="2">
    <name type="scientific">Fabrea salina</name>
    <dbReference type="NCBI Taxonomy" id="342563"/>
    <lineage>
        <taxon>Eukaryota</taxon>
        <taxon>Sar</taxon>
        <taxon>Alveolata</taxon>
        <taxon>Ciliophora</taxon>
        <taxon>Postciliodesmatophora</taxon>
        <taxon>Heterotrichea</taxon>
        <taxon>Heterotrichida</taxon>
        <taxon>Fabreidae</taxon>
        <taxon>Fabrea</taxon>
    </lineage>
</organism>
<proteinExistence type="predicted"/>
<reference evidence="2" key="1">
    <citation type="submission" date="2021-01" db="EMBL/GenBank/DDBJ databases">
        <authorList>
            <person name="Corre E."/>
            <person name="Pelletier E."/>
            <person name="Niang G."/>
            <person name="Scheremetjew M."/>
            <person name="Finn R."/>
            <person name="Kale V."/>
            <person name="Holt S."/>
            <person name="Cochrane G."/>
            <person name="Meng A."/>
            <person name="Brown T."/>
            <person name="Cohen L."/>
        </authorList>
    </citation>
    <scope>NUCLEOTIDE SEQUENCE</scope>
</reference>
<dbReference type="EMBL" id="HBIF01001122">
    <property type="protein sequence ID" value="CAE0317687.1"/>
    <property type="molecule type" value="Transcribed_RNA"/>
</dbReference>
<sequence length="133" mass="14804">MGAKKAKKGKKGKKKGKKKAKPLLPNLYDIPQIPDCPRQAVPRVNLVCKLVNPLGFPLDFQMEVPVNTRFMTIQDKIIEKHGGAACNITMSLNRFRPEAPVPLQATLMELGVAQPGEVNLFYDYRPVSHPLLT</sequence>
<feature type="compositionally biased region" description="Basic residues" evidence="1">
    <location>
        <begin position="1"/>
        <end position="21"/>
    </location>
</feature>
<accession>A0A7S3IAM1</accession>
<dbReference type="AlphaFoldDB" id="A0A7S3IAM1"/>
<feature type="region of interest" description="Disordered" evidence="1">
    <location>
        <begin position="1"/>
        <end position="23"/>
    </location>
</feature>
<evidence type="ECO:0000313" key="2">
    <source>
        <dbReference type="EMBL" id="CAE0317687.1"/>
    </source>
</evidence>